<comment type="caution">
    <text evidence="1">The sequence shown here is derived from an EMBL/GenBank/DDBJ whole genome shotgun (WGS) entry which is preliminary data.</text>
</comment>
<protein>
    <submittedName>
        <fullName evidence="1">Uncharacterized protein</fullName>
    </submittedName>
</protein>
<dbReference type="RefSeq" id="WP_109606580.1">
    <property type="nucleotide sequence ID" value="NZ_QGHA01000001.1"/>
</dbReference>
<name>A0A316HJ65_9SPHI</name>
<evidence type="ECO:0000313" key="2">
    <source>
        <dbReference type="Proteomes" id="UP000245678"/>
    </source>
</evidence>
<sequence>MTNLVLIGLNELELMNKWNKVLKYYSTKNQPISAEQTYLSLVAVVEQPHEPSSGPQLENSPPEQTYLLQLTFFVEVVAKSAPPPITFFR</sequence>
<proteinExistence type="predicted"/>
<dbReference type="AlphaFoldDB" id="A0A316HJ65"/>
<accession>A0A316HJ65</accession>
<dbReference type="Proteomes" id="UP000245678">
    <property type="component" value="Unassembled WGS sequence"/>
</dbReference>
<reference evidence="1 2" key="1">
    <citation type="submission" date="2018-05" db="EMBL/GenBank/DDBJ databases">
        <title>Genomic Encyclopedia of Archaeal and Bacterial Type Strains, Phase II (KMG-II): from individual species to whole genera.</title>
        <authorList>
            <person name="Goeker M."/>
        </authorList>
    </citation>
    <scope>NUCLEOTIDE SEQUENCE [LARGE SCALE GENOMIC DNA]</scope>
    <source>
        <strain evidence="1 2">DSM 19975</strain>
    </source>
</reference>
<evidence type="ECO:0000313" key="1">
    <source>
        <dbReference type="EMBL" id="PWK80337.1"/>
    </source>
</evidence>
<gene>
    <name evidence="1" type="ORF">LX99_00802</name>
</gene>
<keyword evidence="2" id="KW-1185">Reference proteome</keyword>
<organism evidence="1 2">
    <name type="scientific">Mucilaginibacter oryzae</name>
    <dbReference type="NCBI Taxonomy" id="468058"/>
    <lineage>
        <taxon>Bacteria</taxon>
        <taxon>Pseudomonadati</taxon>
        <taxon>Bacteroidota</taxon>
        <taxon>Sphingobacteriia</taxon>
        <taxon>Sphingobacteriales</taxon>
        <taxon>Sphingobacteriaceae</taxon>
        <taxon>Mucilaginibacter</taxon>
    </lineage>
</organism>
<dbReference type="EMBL" id="QGHA01000001">
    <property type="protein sequence ID" value="PWK80337.1"/>
    <property type="molecule type" value="Genomic_DNA"/>
</dbReference>